<protein>
    <submittedName>
        <fullName evidence="2">Uncharacterized protein</fullName>
    </submittedName>
</protein>
<reference evidence="2" key="1">
    <citation type="submission" date="2020-02" db="EMBL/GenBank/DDBJ databases">
        <authorList>
            <person name="Meier V. D."/>
        </authorList>
    </citation>
    <scope>NUCLEOTIDE SEQUENCE</scope>
    <source>
        <strain evidence="2">AVDCRST_MAG10</strain>
    </source>
</reference>
<proteinExistence type="predicted"/>
<feature type="non-terminal residue" evidence="2">
    <location>
        <position position="46"/>
    </location>
</feature>
<dbReference type="EMBL" id="CADCTB010000011">
    <property type="protein sequence ID" value="CAA9212062.1"/>
    <property type="molecule type" value="Genomic_DNA"/>
</dbReference>
<accession>A0A6J4H3T2</accession>
<name>A0A6J4H3T2_9ACTN</name>
<dbReference type="AlphaFoldDB" id="A0A6J4H3T2"/>
<evidence type="ECO:0000313" key="2">
    <source>
        <dbReference type="EMBL" id="CAA9212062.1"/>
    </source>
</evidence>
<gene>
    <name evidence="2" type="ORF">AVDCRST_MAG10-176</name>
</gene>
<feature type="non-terminal residue" evidence="2">
    <location>
        <position position="1"/>
    </location>
</feature>
<feature type="region of interest" description="Disordered" evidence="1">
    <location>
        <begin position="1"/>
        <end position="46"/>
    </location>
</feature>
<organism evidence="2">
    <name type="scientific">uncultured Acidimicrobiales bacterium</name>
    <dbReference type="NCBI Taxonomy" id="310071"/>
    <lineage>
        <taxon>Bacteria</taxon>
        <taxon>Bacillati</taxon>
        <taxon>Actinomycetota</taxon>
        <taxon>Acidimicrobiia</taxon>
        <taxon>Acidimicrobiales</taxon>
        <taxon>environmental samples</taxon>
    </lineage>
</organism>
<sequence length="46" mass="4959">CPTTRSSPGGRGRASWLPSPPGGARHPRSLCDRPGRRRRPEHVSVG</sequence>
<evidence type="ECO:0000256" key="1">
    <source>
        <dbReference type="SAM" id="MobiDB-lite"/>
    </source>
</evidence>